<dbReference type="InterPro" id="IPR013083">
    <property type="entry name" value="Znf_RING/FYVE/PHD"/>
</dbReference>
<feature type="domain" description="PHD-type" evidence="13">
    <location>
        <begin position="588"/>
        <end position="639"/>
    </location>
</feature>
<dbReference type="CDD" id="cd15505">
    <property type="entry name" value="PHD_ING"/>
    <property type="match status" value="1"/>
</dbReference>
<dbReference type="InterPro" id="IPR024610">
    <property type="entry name" value="ING_N_histone-binding"/>
</dbReference>
<dbReference type="InterPro" id="IPR019786">
    <property type="entry name" value="Zinc_finger_PHD-type_CS"/>
</dbReference>
<feature type="compositionally biased region" description="Basic and acidic residues" evidence="12">
    <location>
        <begin position="265"/>
        <end position="275"/>
    </location>
</feature>
<feature type="binding site" evidence="9">
    <location>
        <position position="636"/>
    </location>
    <ligand>
        <name>Zn(2+)</name>
        <dbReference type="ChEBI" id="CHEBI:29105"/>
        <label>2</label>
    </ligand>
</feature>
<evidence type="ECO:0000256" key="2">
    <source>
        <dbReference type="ARBA" id="ARBA00010210"/>
    </source>
</evidence>
<feature type="region of interest" description="Disordered" evidence="12">
    <location>
        <begin position="217"/>
        <end position="586"/>
    </location>
</feature>
<dbReference type="PANTHER" id="PTHR10333:SF42">
    <property type="entry name" value="INHIBITOR OF GROWTH PROTEIN 5"/>
    <property type="match status" value="1"/>
</dbReference>
<name>A0A507QMZ4_MONPU</name>
<dbReference type="GO" id="GO:0006355">
    <property type="term" value="P:regulation of DNA-templated transcription"/>
    <property type="evidence" value="ECO:0007669"/>
    <property type="project" value="TreeGrafter"/>
</dbReference>
<dbReference type="STRING" id="5098.A0A507QMZ4"/>
<dbReference type="InterPro" id="IPR011011">
    <property type="entry name" value="Znf_FYVE_PHD"/>
</dbReference>
<accession>A0A507QMZ4</accession>
<gene>
    <name evidence="14" type="ORF">MPDQ_003545</name>
</gene>
<dbReference type="Gene3D" id="6.10.140.1740">
    <property type="match status" value="1"/>
</dbReference>
<feature type="compositionally biased region" description="Low complexity" evidence="12">
    <location>
        <begin position="494"/>
        <end position="529"/>
    </location>
</feature>
<feature type="binding site" evidence="9">
    <location>
        <position position="618"/>
    </location>
    <ligand>
        <name>Zn(2+)</name>
        <dbReference type="ChEBI" id="CHEBI:29105"/>
        <label>1</label>
    </ligand>
</feature>
<feature type="binding site" evidence="9">
    <location>
        <position position="593"/>
    </location>
    <ligand>
        <name>Zn(2+)</name>
        <dbReference type="ChEBI" id="CHEBI:29105"/>
        <label>1</label>
    </ligand>
</feature>
<evidence type="ECO:0000256" key="7">
    <source>
        <dbReference type="ARBA" id="ARBA00023242"/>
    </source>
</evidence>
<comment type="domain">
    <text evidence="11">The PHD-type zinc finger mediates the binding to H3K4me3.</text>
</comment>
<dbReference type="Pfam" id="PF12998">
    <property type="entry name" value="ING"/>
    <property type="match status" value="1"/>
</dbReference>
<comment type="function">
    <text evidence="11">Component of an histone acetyltransferase complex.</text>
</comment>
<feature type="compositionally biased region" description="Low complexity" evidence="12">
    <location>
        <begin position="388"/>
        <end position="422"/>
    </location>
</feature>
<dbReference type="SMART" id="SM00249">
    <property type="entry name" value="PHD"/>
    <property type="match status" value="1"/>
</dbReference>
<dbReference type="InterPro" id="IPR019787">
    <property type="entry name" value="Znf_PHD-finger"/>
</dbReference>
<feature type="site" description="Histone H3K4me3 binding" evidence="8">
    <location>
        <position position="590"/>
    </location>
</feature>
<feature type="binding site" evidence="9">
    <location>
        <position position="604"/>
    </location>
    <ligand>
        <name>Zn(2+)</name>
        <dbReference type="ChEBI" id="CHEBI:29105"/>
        <label>2</label>
    </ligand>
</feature>
<dbReference type="EMBL" id="VIFY01000222">
    <property type="protein sequence ID" value="TQB68377.1"/>
    <property type="molecule type" value="Genomic_DNA"/>
</dbReference>
<evidence type="ECO:0000313" key="15">
    <source>
        <dbReference type="Proteomes" id="UP000319663"/>
    </source>
</evidence>
<protein>
    <recommendedName>
        <fullName evidence="11">Chromatin modification-related protein</fullName>
    </recommendedName>
</protein>
<evidence type="ECO:0000313" key="14">
    <source>
        <dbReference type="EMBL" id="TQB68377.1"/>
    </source>
</evidence>
<evidence type="ECO:0000256" key="8">
    <source>
        <dbReference type="PIRSR" id="PIRSR628651-50"/>
    </source>
</evidence>
<feature type="site" description="Histone H3K4me3 binding" evidence="8">
    <location>
        <position position="601"/>
    </location>
</feature>
<dbReference type="GO" id="GO:0006325">
    <property type="term" value="P:chromatin organization"/>
    <property type="evidence" value="ECO:0007669"/>
    <property type="project" value="UniProtKB-KW"/>
</dbReference>
<feature type="compositionally biased region" description="Basic and acidic residues" evidence="12">
    <location>
        <begin position="221"/>
        <end position="256"/>
    </location>
</feature>
<evidence type="ECO:0000256" key="9">
    <source>
        <dbReference type="PIRSR" id="PIRSR628651-51"/>
    </source>
</evidence>
<dbReference type="PROSITE" id="PS50016">
    <property type="entry name" value="ZF_PHD_2"/>
    <property type="match status" value="1"/>
</dbReference>
<organism evidence="14 15">
    <name type="scientific">Monascus purpureus</name>
    <name type="common">Red mold</name>
    <name type="synonym">Monascus anka</name>
    <dbReference type="NCBI Taxonomy" id="5098"/>
    <lineage>
        <taxon>Eukaryota</taxon>
        <taxon>Fungi</taxon>
        <taxon>Dikarya</taxon>
        <taxon>Ascomycota</taxon>
        <taxon>Pezizomycotina</taxon>
        <taxon>Eurotiomycetes</taxon>
        <taxon>Eurotiomycetidae</taxon>
        <taxon>Eurotiales</taxon>
        <taxon>Aspergillaceae</taxon>
        <taxon>Monascus</taxon>
    </lineage>
</organism>
<evidence type="ECO:0000259" key="13">
    <source>
        <dbReference type="PROSITE" id="PS50016"/>
    </source>
</evidence>
<feature type="site" description="Histone H3K4me3 binding" evidence="8">
    <location>
        <position position="613"/>
    </location>
</feature>
<feature type="compositionally biased region" description="Basic and acidic residues" evidence="12">
    <location>
        <begin position="476"/>
        <end position="487"/>
    </location>
</feature>
<evidence type="ECO:0000256" key="12">
    <source>
        <dbReference type="SAM" id="MobiDB-lite"/>
    </source>
</evidence>
<dbReference type="FunFam" id="3.30.40.10:FF:000177">
    <property type="entry name" value="PHD finger protein ING"/>
    <property type="match status" value="1"/>
</dbReference>
<comment type="subunit">
    <text evidence="11">Component of an histone acetyltransferase complex. Interacts with H3K4me3 and to a lesser extent with H3K4me2.</text>
</comment>
<comment type="subcellular location">
    <subcellularLocation>
        <location evidence="1 11">Nucleus</location>
    </subcellularLocation>
</comment>
<comment type="similarity">
    <text evidence="2 11">Belongs to the ING family.</text>
</comment>
<evidence type="ECO:0000256" key="5">
    <source>
        <dbReference type="ARBA" id="ARBA00022833"/>
    </source>
</evidence>
<evidence type="ECO:0000256" key="4">
    <source>
        <dbReference type="ARBA" id="ARBA00022771"/>
    </source>
</evidence>
<feature type="region of interest" description="Disordered" evidence="12">
    <location>
        <begin position="1"/>
        <end position="34"/>
    </location>
</feature>
<feature type="compositionally biased region" description="Acidic residues" evidence="12">
    <location>
        <begin position="570"/>
        <end position="586"/>
    </location>
</feature>
<feature type="binding site" evidence="9">
    <location>
        <position position="615"/>
    </location>
    <ligand>
        <name>Zn(2+)</name>
        <dbReference type="ChEBI" id="CHEBI:29105"/>
        <label>1</label>
    </ligand>
</feature>
<evidence type="ECO:0000256" key="6">
    <source>
        <dbReference type="ARBA" id="ARBA00022853"/>
    </source>
</evidence>
<dbReference type="PROSITE" id="PS01359">
    <property type="entry name" value="ZF_PHD_1"/>
    <property type="match status" value="1"/>
</dbReference>
<dbReference type="SMART" id="SM01408">
    <property type="entry name" value="ING"/>
    <property type="match status" value="1"/>
</dbReference>
<dbReference type="GO" id="GO:0008270">
    <property type="term" value="F:zinc ion binding"/>
    <property type="evidence" value="ECO:0007669"/>
    <property type="project" value="UniProtKB-KW"/>
</dbReference>
<reference evidence="14 15" key="1">
    <citation type="submission" date="2019-06" db="EMBL/GenBank/DDBJ databases">
        <title>Wine fermentation using esterase from Monascus purpureus.</title>
        <authorList>
            <person name="Geng C."/>
            <person name="Zhang Y."/>
        </authorList>
    </citation>
    <scope>NUCLEOTIDE SEQUENCE [LARGE SCALE GENOMIC DNA]</scope>
    <source>
        <strain evidence="14">HQ1</strain>
    </source>
</reference>
<dbReference type="PANTHER" id="PTHR10333">
    <property type="entry name" value="INHIBITOR OF GROWTH PROTEIN"/>
    <property type="match status" value="1"/>
</dbReference>
<keyword evidence="7 11" id="KW-0539">Nucleus</keyword>
<keyword evidence="15" id="KW-1185">Reference proteome</keyword>
<dbReference type="GO" id="GO:0033698">
    <property type="term" value="C:Rpd3L complex"/>
    <property type="evidence" value="ECO:0007669"/>
    <property type="project" value="TreeGrafter"/>
</dbReference>
<feature type="binding site" evidence="9">
    <location>
        <position position="609"/>
    </location>
    <ligand>
        <name>Zn(2+)</name>
        <dbReference type="ChEBI" id="CHEBI:29105"/>
        <label>2</label>
    </ligand>
</feature>
<keyword evidence="4 10" id="KW-0863">Zinc-finger</keyword>
<dbReference type="Gene3D" id="3.30.40.10">
    <property type="entry name" value="Zinc/RING finger domain, C3HC4 (zinc finger)"/>
    <property type="match status" value="1"/>
</dbReference>
<dbReference type="Proteomes" id="UP000319663">
    <property type="component" value="Unassembled WGS sequence"/>
</dbReference>
<dbReference type="SUPFAM" id="SSF57903">
    <property type="entry name" value="FYVE/PHD zinc finger"/>
    <property type="match status" value="1"/>
</dbReference>
<evidence type="ECO:0000256" key="10">
    <source>
        <dbReference type="PROSITE-ProRule" id="PRU00146"/>
    </source>
</evidence>
<keyword evidence="5 9" id="KW-0862">Zinc</keyword>
<feature type="site" description="Histone H3K4me3 binding" evidence="8">
    <location>
        <position position="605"/>
    </location>
</feature>
<dbReference type="InterPro" id="IPR001965">
    <property type="entry name" value="Znf_PHD"/>
</dbReference>
<feature type="binding site" evidence="9">
    <location>
        <position position="633"/>
    </location>
    <ligand>
        <name>Zn(2+)</name>
        <dbReference type="ChEBI" id="CHEBI:29105"/>
        <label>2</label>
    </ligand>
</feature>
<evidence type="ECO:0000256" key="1">
    <source>
        <dbReference type="ARBA" id="ARBA00004123"/>
    </source>
</evidence>
<feature type="binding site" evidence="9">
    <location>
        <position position="591"/>
    </location>
    <ligand>
        <name>Zn(2+)</name>
        <dbReference type="ChEBI" id="CHEBI:29105"/>
        <label>1</label>
    </ligand>
</feature>
<evidence type="ECO:0000256" key="11">
    <source>
        <dbReference type="RuleBase" id="RU361213"/>
    </source>
</evidence>
<evidence type="ECO:0000256" key="3">
    <source>
        <dbReference type="ARBA" id="ARBA00022723"/>
    </source>
</evidence>
<sequence length="647" mass="69640">MSSSAVASLTINSQNPSIRQSSRQTRTNPSRASRTIARSSFAFGHSSNAAETPPAASVPHGFYPALTHFTDAIAALPREFRRHNSLLKEVDAKAWALEDNLLRLLKAASDSEPVVPCPPNPAPIIAGVVREDALPKDLQTPEPPESRNRRLLFDRVRHTLSDLMMTADEKNHVITNANEELDRQMLRLDSVFPYIAGEISEETRLGSLTHWAYSNKNTAKVAERERPRRETASHRHHDHHETDAASRSEARREAALARKQRRNHHADSDFDEHRVATSRKGQASKARGGGTADHTGVAAGSSAQAKRRKIERPPPVDTAAAAMERSNSGAGRINPKDPSAPDTGKKRSRAPNGTAPSRKRNNTVPSVAESPVMASPVVGALNSPRHAASPGPNGPSRPSSSRNYNSSNQASSGRQRPSSSASNLAGHASKAMDSKSTPKDATPVPITGMQQGEVGDSVPNVAASIASKTSSALQNTKREDAEMKPSESIEGNISPAPALPAASIAAAHPATSSGAPAASASKGRSSKTSTPVLSAVESYPPQRVRQTRSTDPAPAKRSKKNNTVAVTQPSEDEESFHEGDDEDEDSEPRYCYCNEISFGDMVACDNDACPREWFHLSCVGLTKPPGKNAKWYCNECKENMRRSRNGR</sequence>
<feature type="compositionally biased region" description="Polar residues" evidence="12">
    <location>
        <begin position="466"/>
        <end position="475"/>
    </location>
</feature>
<keyword evidence="3 9" id="KW-0479">Metal-binding</keyword>
<dbReference type="InterPro" id="IPR028651">
    <property type="entry name" value="ING_fam"/>
</dbReference>
<proteinExistence type="inferred from homology"/>
<dbReference type="AlphaFoldDB" id="A0A507QMZ4"/>
<keyword evidence="6 11" id="KW-0156">Chromatin regulator</keyword>
<comment type="caution">
    <text evidence="14">The sequence shown here is derived from an EMBL/GenBank/DDBJ whole genome shotgun (WGS) entry which is preliminary data.</text>
</comment>
<dbReference type="GO" id="GO:0070210">
    <property type="term" value="C:Rpd3L-Expanded complex"/>
    <property type="evidence" value="ECO:0007669"/>
    <property type="project" value="TreeGrafter"/>
</dbReference>